<comment type="function">
    <text evidence="4">Involved in the oxidation of myo-inositol (MI) and D-chiro-inositol (DCI) to 2-keto-myo-inositol (2KMI or 2-inosose) and 1-keto-D-chiro-inositol (1KDCI), respectively.</text>
</comment>
<evidence type="ECO:0000259" key="6">
    <source>
        <dbReference type="Pfam" id="PF02894"/>
    </source>
</evidence>
<accession>A0A4U8QD65</accession>
<comment type="pathway">
    <text evidence="4">Polyol metabolism; myo-inositol degradation into acetyl-CoA; acetyl-CoA from myo-inositol: step 1/7.</text>
</comment>
<dbReference type="RefSeq" id="WP_201278745.1">
    <property type="nucleotide sequence ID" value="NZ_QGQD01000014.1"/>
</dbReference>
<dbReference type="Gene3D" id="3.40.50.720">
    <property type="entry name" value="NAD(P)-binding Rossmann-like Domain"/>
    <property type="match status" value="1"/>
</dbReference>
<dbReference type="Gene3D" id="3.30.360.10">
    <property type="entry name" value="Dihydrodipicolinate Reductase, domain 2"/>
    <property type="match status" value="1"/>
</dbReference>
<dbReference type="AlphaFoldDB" id="A0A4U8QD65"/>
<keyword evidence="3 4" id="KW-0520">NAD</keyword>
<dbReference type="Pfam" id="PF02894">
    <property type="entry name" value="GFO_IDH_MocA_C"/>
    <property type="match status" value="1"/>
</dbReference>
<evidence type="ECO:0000256" key="2">
    <source>
        <dbReference type="ARBA" id="ARBA00023002"/>
    </source>
</evidence>
<proteinExistence type="inferred from homology"/>
<dbReference type="HAMAP" id="MF_01671">
    <property type="entry name" value="IolG"/>
    <property type="match status" value="1"/>
</dbReference>
<gene>
    <name evidence="7" type="primary">iolG_2</name>
    <name evidence="4" type="synonym">iolG</name>
    <name evidence="7" type="ORF">DSM106044_00634</name>
</gene>
<comment type="catalytic activity">
    <reaction evidence="4">
        <text>myo-inositol + NAD(+) = scyllo-inosose + NADH + H(+)</text>
        <dbReference type="Rhea" id="RHEA:16949"/>
        <dbReference type="ChEBI" id="CHEBI:15378"/>
        <dbReference type="ChEBI" id="CHEBI:17268"/>
        <dbReference type="ChEBI" id="CHEBI:17811"/>
        <dbReference type="ChEBI" id="CHEBI:57540"/>
        <dbReference type="ChEBI" id="CHEBI:57945"/>
        <dbReference type="EC" id="1.1.1.18"/>
    </reaction>
</comment>
<dbReference type="PROSITE" id="PS51257">
    <property type="entry name" value="PROKAR_LIPOPROTEIN"/>
    <property type="match status" value="1"/>
</dbReference>
<name>A0A4U8QD65_9FIRM</name>
<dbReference type="EMBL" id="QGQD01000014">
    <property type="protein sequence ID" value="TLD02504.1"/>
    <property type="molecule type" value="Genomic_DNA"/>
</dbReference>
<comment type="catalytic activity">
    <reaction evidence="4">
        <text>1D-chiro-inositol + NAD(+) = scyllo-inosine + NADH + H(+)</text>
        <dbReference type="Rhea" id="RHEA:25832"/>
        <dbReference type="ChEBI" id="CHEBI:15378"/>
        <dbReference type="ChEBI" id="CHEBI:27372"/>
        <dbReference type="ChEBI" id="CHEBI:50920"/>
        <dbReference type="ChEBI" id="CHEBI:57540"/>
        <dbReference type="ChEBI" id="CHEBI:57945"/>
        <dbReference type="EC" id="1.1.1.369"/>
    </reaction>
</comment>
<dbReference type="InterPro" id="IPR023794">
    <property type="entry name" value="MI/DCI_dehydrogenase"/>
</dbReference>
<dbReference type="InterPro" id="IPR000683">
    <property type="entry name" value="Gfo/Idh/MocA-like_OxRdtase_N"/>
</dbReference>
<dbReference type="PANTHER" id="PTHR43593">
    <property type="match status" value="1"/>
</dbReference>
<keyword evidence="8" id="KW-1185">Reference proteome</keyword>
<dbReference type="STRING" id="180332.GCA_000797495_03143"/>
<dbReference type="UniPathway" id="UPA00076">
    <property type="reaction ID" value="UER00143"/>
</dbReference>
<organism evidence="7 8">
    <name type="scientific">Robinsoniella peoriensis</name>
    <dbReference type="NCBI Taxonomy" id="180332"/>
    <lineage>
        <taxon>Bacteria</taxon>
        <taxon>Bacillati</taxon>
        <taxon>Bacillota</taxon>
        <taxon>Clostridia</taxon>
        <taxon>Lachnospirales</taxon>
        <taxon>Lachnospiraceae</taxon>
        <taxon>Robinsoniella</taxon>
    </lineage>
</organism>
<dbReference type="SUPFAM" id="SSF55347">
    <property type="entry name" value="Glyceraldehyde-3-phosphate dehydrogenase-like, C-terminal domain"/>
    <property type="match status" value="1"/>
</dbReference>
<dbReference type="GO" id="GO:0019310">
    <property type="term" value="P:inositol catabolic process"/>
    <property type="evidence" value="ECO:0007669"/>
    <property type="project" value="UniProtKB-UniRule"/>
</dbReference>
<feature type="domain" description="Gfo/Idh/MocA-like oxidoreductase N-terminal" evidence="5">
    <location>
        <begin position="2"/>
        <end position="123"/>
    </location>
</feature>
<comment type="similarity">
    <text evidence="1 4">Belongs to the Gfo/Idh/MocA family.</text>
</comment>
<evidence type="ECO:0000256" key="1">
    <source>
        <dbReference type="ARBA" id="ARBA00010928"/>
    </source>
</evidence>
<protein>
    <recommendedName>
        <fullName evidence="4">Inositol 2-dehydrogenase/D-chiro-inositol 3-dehydrogenase</fullName>
        <ecNumber evidence="4">1.1.1.18</ecNumber>
        <ecNumber evidence="4">1.1.1.369</ecNumber>
    </recommendedName>
    <alternativeName>
        <fullName evidence="4">Myo-inositol 2-dehydrogenase/D-chiro-inositol 3-dehydrogenase</fullName>
        <shortName evidence="4">MI 2-dehydrogenase/DCI 3-dehydrogenase</shortName>
    </alternativeName>
</protein>
<dbReference type="InterPro" id="IPR036291">
    <property type="entry name" value="NAD(P)-bd_dom_sf"/>
</dbReference>
<comment type="caution">
    <text evidence="7">The sequence shown here is derived from an EMBL/GenBank/DDBJ whole genome shotgun (WGS) entry which is preliminary data.</text>
</comment>
<dbReference type="Pfam" id="PF01408">
    <property type="entry name" value="GFO_IDH_MocA"/>
    <property type="match status" value="1"/>
</dbReference>
<dbReference type="PANTHER" id="PTHR43593:SF1">
    <property type="entry name" value="INOSITOL 2-DEHYDROGENASE"/>
    <property type="match status" value="1"/>
</dbReference>
<dbReference type="SUPFAM" id="SSF51735">
    <property type="entry name" value="NAD(P)-binding Rossmann-fold domains"/>
    <property type="match status" value="1"/>
</dbReference>
<evidence type="ECO:0000256" key="3">
    <source>
        <dbReference type="ARBA" id="ARBA00023027"/>
    </source>
</evidence>
<evidence type="ECO:0000313" key="8">
    <source>
        <dbReference type="Proteomes" id="UP000306509"/>
    </source>
</evidence>
<evidence type="ECO:0000256" key="4">
    <source>
        <dbReference type="HAMAP-Rule" id="MF_01671"/>
    </source>
</evidence>
<dbReference type="EC" id="1.1.1.18" evidence="4"/>
<feature type="domain" description="Gfo/Idh/MocA-like oxidoreductase C-terminal" evidence="6">
    <location>
        <begin position="135"/>
        <end position="323"/>
    </location>
</feature>
<dbReference type="InterPro" id="IPR050424">
    <property type="entry name" value="Gfo-Idh-MocA_inositol_DH"/>
</dbReference>
<reference evidence="7 8" key="1">
    <citation type="journal article" date="2019" name="Anaerobe">
        <title>Detection of Robinsoniella peoriensis in multiple bone samples of a trauma patient.</title>
        <authorList>
            <person name="Schrottner P."/>
            <person name="Hartwich K."/>
            <person name="Bunk B."/>
            <person name="Schober I."/>
            <person name="Helbig S."/>
            <person name="Rudolph W.W."/>
            <person name="Gunzer F."/>
        </authorList>
    </citation>
    <scope>NUCLEOTIDE SEQUENCE [LARGE SCALE GENOMIC DNA]</scope>
    <source>
        <strain evidence="7 8">DSM 106044</strain>
    </source>
</reference>
<comment type="subunit">
    <text evidence="4">Homotetramer.</text>
</comment>
<dbReference type="GO" id="GO:0000166">
    <property type="term" value="F:nucleotide binding"/>
    <property type="evidence" value="ECO:0007669"/>
    <property type="project" value="InterPro"/>
</dbReference>
<dbReference type="GO" id="GO:0050112">
    <property type="term" value="F:inositol 2-dehydrogenase (NAD+) activity"/>
    <property type="evidence" value="ECO:0007669"/>
    <property type="project" value="UniProtKB-UniRule"/>
</dbReference>
<sequence>MLKIGVIGCGAIGRDHIRRLRNLVPGATVAACSDYFRESAEKTAQQYDISHIFDTGEELIGSGEVDAVLIASSDTSHAGYVLESLKQGKPVFCEKPLAQTSADCEKIIEAELALGKRLVQVGFMRRYDPGYREMKRIVESGELGNPLMIHASHRNMHQPQGLTSEMGVSNIAIHELDICRWLLGDEYKNGQVLKVRQSSYSVKGYDNPQIVLLETGTGCRIDVEVQLSDGYGYDIQCQVVCEKGTISLPDPYAVVTRSDAGRSVPILTDWSQRFIQAYDIELNEWVRAVENNSCNGPGAWDGYAACVAADTLNRSRNTGRFMEIQMMRKPDLYDVC</sequence>
<dbReference type="Proteomes" id="UP000306509">
    <property type="component" value="Unassembled WGS sequence"/>
</dbReference>
<keyword evidence="2 4" id="KW-0560">Oxidoreductase</keyword>
<dbReference type="EC" id="1.1.1.369" evidence="4"/>
<evidence type="ECO:0000259" key="5">
    <source>
        <dbReference type="Pfam" id="PF01408"/>
    </source>
</evidence>
<dbReference type="InterPro" id="IPR004104">
    <property type="entry name" value="Gfo/Idh/MocA-like_OxRdtase_C"/>
</dbReference>
<evidence type="ECO:0000313" key="7">
    <source>
        <dbReference type="EMBL" id="TLD02504.1"/>
    </source>
</evidence>